<feature type="region of interest" description="Disordered" evidence="1">
    <location>
        <begin position="1"/>
        <end position="22"/>
    </location>
</feature>
<reference evidence="2 3" key="1">
    <citation type="submission" date="2016-03" db="EMBL/GenBank/DDBJ databases">
        <title>Chemosynthetic sulphur-oxidizing symbionts of marine invertebrate animals are capable of nitrogen fixation.</title>
        <authorList>
            <person name="Petersen J.M."/>
            <person name="Kemper A."/>
            <person name="Gruber-Vodicka H."/>
            <person name="Cardini U."/>
            <person name="Geest Mvander."/>
            <person name="Kleiner M."/>
            <person name="Bulgheresi S."/>
            <person name="Fussmann M."/>
            <person name="Herbold C."/>
            <person name="Seah B.K.B."/>
            <person name="Antony C.Paul."/>
            <person name="Liu D."/>
            <person name="Belitz A."/>
            <person name="Weber M."/>
        </authorList>
    </citation>
    <scope>NUCLEOTIDE SEQUENCE [LARGE SCALE GENOMIC DNA]</scope>
    <source>
        <strain evidence="2">G_D</strain>
    </source>
</reference>
<evidence type="ECO:0000313" key="3">
    <source>
        <dbReference type="Proteomes" id="UP000094849"/>
    </source>
</evidence>
<dbReference type="STRING" id="1818881.A3196_15490"/>
<dbReference type="Proteomes" id="UP000094849">
    <property type="component" value="Unassembled WGS sequence"/>
</dbReference>
<evidence type="ECO:0000256" key="1">
    <source>
        <dbReference type="SAM" id="MobiDB-lite"/>
    </source>
</evidence>
<accession>A0A1E2UTE6</accession>
<dbReference type="AlphaFoldDB" id="A0A1E2UTE6"/>
<protein>
    <submittedName>
        <fullName evidence="2">Uncharacterized protein</fullName>
    </submittedName>
</protein>
<evidence type="ECO:0000313" key="2">
    <source>
        <dbReference type="EMBL" id="ODB98037.1"/>
    </source>
</evidence>
<dbReference type="RefSeq" id="WP_069024705.1">
    <property type="nucleotide sequence ID" value="NZ_LVJZ01000003.1"/>
</dbReference>
<dbReference type="EMBL" id="LVJZ01000003">
    <property type="protein sequence ID" value="ODB98037.1"/>
    <property type="molecule type" value="Genomic_DNA"/>
</dbReference>
<organism evidence="2 3">
    <name type="scientific">Candidatus Thiodiazotropha endoloripes</name>
    <dbReference type="NCBI Taxonomy" id="1818881"/>
    <lineage>
        <taxon>Bacteria</taxon>
        <taxon>Pseudomonadati</taxon>
        <taxon>Pseudomonadota</taxon>
        <taxon>Gammaproteobacteria</taxon>
        <taxon>Chromatiales</taxon>
        <taxon>Sedimenticolaceae</taxon>
        <taxon>Candidatus Thiodiazotropha</taxon>
    </lineage>
</organism>
<comment type="caution">
    <text evidence="2">The sequence shown here is derived from an EMBL/GenBank/DDBJ whole genome shotgun (WGS) entry which is preliminary data.</text>
</comment>
<gene>
    <name evidence="2" type="ORF">A3196_15490</name>
</gene>
<name>A0A1E2UTE6_9GAMM</name>
<sequence length="219" mass="24649">MSYLEQLKSHKHPDQQVPEVPKPIIGTIGTASTSHFEKKQSYLELLNAHQVNGSLMTSAKTGTLKKLLVEICQGLPINPTEVLKALTPQDVDDWRNGDVSDSTLITFIHSLIQHRDIVKGKRPNHYTHHAICRQCGPIWLWFAGDVQGCPWCWNRASNRPIPRPCSVQCGNCISFERSNHLHIGHCTKGEPAAIAGLWDTDQRYCEKYLPVPIRTKGDQ</sequence>
<keyword evidence="3" id="KW-1185">Reference proteome</keyword>
<proteinExistence type="predicted"/>